<organism evidence="1">
    <name type="scientific">Ackermannviridae sp</name>
    <dbReference type="NCBI Taxonomy" id="2831612"/>
    <lineage>
        <taxon>Viruses</taxon>
        <taxon>Duplodnaviria</taxon>
        <taxon>Heunggongvirae</taxon>
        <taxon>Uroviricota</taxon>
        <taxon>Caudoviricetes</taxon>
        <taxon>Pantevenvirales</taxon>
        <taxon>Ackermannviridae</taxon>
    </lineage>
</organism>
<dbReference type="EMBL" id="BK033130">
    <property type="protein sequence ID" value="DAE46956.1"/>
    <property type="molecule type" value="Genomic_DNA"/>
</dbReference>
<accession>A0A8S5RRA2</accession>
<reference evidence="1" key="1">
    <citation type="journal article" date="2021" name="Proc. Natl. Acad. Sci. U.S.A.">
        <title>A Catalog of Tens of Thousands of Viruses from Human Metagenomes Reveals Hidden Associations with Chronic Diseases.</title>
        <authorList>
            <person name="Tisza M.J."/>
            <person name="Buck C.B."/>
        </authorList>
    </citation>
    <scope>NUCLEOTIDE SEQUENCE</scope>
    <source>
        <strain evidence="1">CtuoI59</strain>
    </source>
</reference>
<name>A0A8S5RRA2_9CAUD</name>
<sequence>MTRKQILEWCEERVKLPCSYDDGGYTSTSSYHVREWPNGDRYEYRSTQDRNTNIETVTVKINGETVLTETAKC</sequence>
<proteinExistence type="predicted"/>
<protein>
    <submittedName>
        <fullName evidence="1">Uncharacterized protein</fullName>
    </submittedName>
</protein>
<evidence type="ECO:0000313" key="1">
    <source>
        <dbReference type="EMBL" id="DAE46956.1"/>
    </source>
</evidence>